<dbReference type="CDD" id="cd03214">
    <property type="entry name" value="ABC_Iron-Siderophores_B12_Hemin"/>
    <property type="match status" value="1"/>
</dbReference>
<dbReference type="SMART" id="SM00382">
    <property type="entry name" value="AAA"/>
    <property type="match status" value="1"/>
</dbReference>
<sequence>MIEIQSVSLYREGQRVLDGIDLVLPRGGLTALVGPNGAGKSTLLSLAARLLPLQQGSVTIDGLPVGSTPGKTLARKLAILRQDIGQPPRVTVREMVGFGRFPHGGGRMTAEDKAMVKEALARFELEDLANRSLDRLSGGQRQRVMVAMTYAQGTDYILLDEPLNNLDMYHARQLMLELRRLVDEAGRTIVVVLHDINHASASADRIIAMKNGRIAADGTPDVIMRTDVLQGIYDFPVAVVEAGGMRFALHYTQRPDATGASGPT</sequence>
<evidence type="ECO:0000256" key="4">
    <source>
        <dbReference type="ARBA" id="ARBA00022475"/>
    </source>
</evidence>
<keyword evidence="6" id="KW-0547">Nucleotide-binding</keyword>
<geneLocation type="plasmid" evidence="12">
    <name>unnamed</name>
</geneLocation>
<evidence type="ECO:0000256" key="9">
    <source>
        <dbReference type="ARBA" id="ARBA00023065"/>
    </source>
</evidence>
<organism evidence="12 13">
    <name type="scientific">Peteryoungia algae</name>
    <dbReference type="NCBI Taxonomy" id="2919917"/>
    <lineage>
        <taxon>Bacteria</taxon>
        <taxon>Pseudomonadati</taxon>
        <taxon>Pseudomonadota</taxon>
        <taxon>Alphaproteobacteria</taxon>
        <taxon>Hyphomicrobiales</taxon>
        <taxon>Rhizobiaceae</taxon>
        <taxon>Peteryoungia</taxon>
    </lineage>
</organism>
<feature type="domain" description="ABC transporter" evidence="11">
    <location>
        <begin position="2"/>
        <end position="236"/>
    </location>
</feature>
<dbReference type="InterPro" id="IPR051535">
    <property type="entry name" value="Siderophore_ABC-ATPase"/>
</dbReference>
<dbReference type="PROSITE" id="PS50893">
    <property type="entry name" value="ABC_TRANSPORTER_2"/>
    <property type="match status" value="1"/>
</dbReference>
<reference evidence="12 13" key="1">
    <citation type="submission" date="2022-03" db="EMBL/GenBank/DDBJ databases">
        <title>Rhizobium SSM4.3 sp. nov., isolated from Sediment (Gouqi Island).</title>
        <authorList>
            <person name="Chen G."/>
        </authorList>
    </citation>
    <scope>NUCLEOTIDE SEQUENCE [LARGE SCALE GENOMIC DNA]</scope>
    <source>
        <strain evidence="12 13">SSM4.3</strain>
        <plasmid evidence="12">unnamed</plasmid>
    </source>
</reference>
<dbReference type="Proteomes" id="UP001522662">
    <property type="component" value="Unassembled WGS sequence"/>
</dbReference>
<dbReference type="PROSITE" id="PS00211">
    <property type="entry name" value="ABC_TRANSPORTER_1"/>
    <property type="match status" value="1"/>
</dbReference>
<evidence type="ECO:0000256" key="1">
    <source>
        <dbReference type="ARBA" id="ARBA00004202"/>
    </source>
</evidence>
<dbReference type="SUPFAM" id="SSF52540">
    <property type="entry name" value="P-loop containing nucleoside triphosphate hydrolases"/>
    <property type="match status" value="1"/>
</dbReference>
<accession>A0ABT0CUD0</accession>
<evidence type="ECO:0000259" key="11">
    <source>
        <dbReference type="PROSITE" id="PS50893"/>
    </source>
</evidence>
<evidence type="ECO:0000256" key="10">
    <source>
        <dbReference type="ARBA" id="ARBA00023136"/>
    </source>
</evidence>
<dbReference type="InterPro" id="IPR003439">
    <property type="entry name" value="ABC_transporter-like_ATP-bd"/>
</dbReference>
<dbReference type="InterPro" id="IPR027417">
    <property type="entry name" value="P-loop_NTPase"/>
</dbReference>
<gene>
    <name evidence="12" type="ORF">MKJ03_00100</name>
</gene>
<dbReference type="GO" id="GO:0005524">
    <property type="term" value="F:ATP binding"/>
    <property type="evidence" value="ECO:0007669"/>
    <property type="project" value="UniProtKB-KW"/>
</dbReference>
<keyword evidence="10" id="KW-0472">Membrane</keyword>
<dbReference type="PANTHER" id="PTHR42771:SF3">
    <property type="entry name" value="PETROBACTIN IMPORT ATP-BINDING PROTEIN YCLP"/>
    <property type="match status" value="1"/>
</dbReference>
<evidence type="ECO:0000256" key="2">
    <source>
        <dbReference type="ARBA" id="ARBA00005417"/>
    </source>
</evidence>
<dbReference type="EMBL" id="JALAYX010000001">
    <property type="protein sequence ID" value="MCJ8236717.1"/>
    <property type="molecule type" value="Genomic_DNA"/>
</dbReference>
<evidence type="ECO:0000256" key="7">
    <source>
        <dbReference type="ARBA" id="ARBA00022840"/>
    </source>
</evidence>
<keyword evidence="4" id="KW-1003">Cell membrane</keyword>
<name>A0ABT0CUD0_9HYPH</name>
<keyword evidence="9" id="KW-0406">Ion transport</keyword>
<evidence type="ECO:0000256" key="3">
    <source>
        <dbReference type="ARBA" id="ARBA00022448"/>
    </source>
</evidence>
<evidence type="ECO:0000313" key="13">
    <source>
        <dbReference type="Proteomes" id="UP001522662"/>
    </source>
</evidence>
<protein>
    <submittedName>
        <fullName evidence="12">ATP-binding cassette domain-containing protein</fullName>
    </submittedName>
</protein>
<keyword evidence="3" id="KW-0813">Transport</keyword>
<comment type="subcellular location">
    <subcellularLocation>
        <location evidence="1">Cell membrane</location>
        <topology evidence="1">Peripheral membrane protein</topology>
    </subcellularLocation>
</comment>
<keyword evidence="5" id="KW-0410">Iron transport</keyword>
<dbReference type="Gene3D" id="3.40.50.300">
    <property type="entry name" value="P-loop containing nucleotide triphosphate hydrolases"/>
    <property type="match status" value="1"/>
</dbReference>
<dbReference type="Pfam" id="PF00005">
    <property type="entry name" value="ABC_tran"/>
    <property type="match status" value="1"/>
</dbReference>
<keyword evidence="12" id="KW-0614">Plasmid</keyword>
<dbReference type="PANTHER" id="PTHR42771">
    <property type="entry name" value="IRON(3+)-HYDROXAMATE IMPORT ATP-BINDING PROTEIN FHUC"/>
    <property type="match status" value="1"/>
</dbReference>
<evidence type="ECO:0000256" key="5">
    <source>
        <dbReference type="ARBA" id="ARBA00022496"/>
    </source>
</evidence>
<comment type="similarity">
    <text evidence="2">Belongs to the ABC transporter superfamily.</text>
</comment>
<keyword evidence="8" id="KW-0408">Iron</keyword>
<evidence type="ECO:0000256" key="6">
    <source>
        <dbReference type="ARBA" id="ARBA00022741"/>
    </source>
</evidence>
<keyword evidence="7 12" id="KW-0067">ATP-binding</keyword>
<proteinExistence type="inferred from homology"/>
<keyword evidence="13" id="KW-1185">Reference proteome</keyword>
<dbReference type="RefSeq" id="WP_245133914.1">
    <property type="nucleotide sequence ID" value="NZ_CP128477.1"/>
</dbReference>
<dbReference type="InterPro" id="IPR017871">
    <property type="entry name" value="ABC_transporter-like_CS"/>
</dbReference>
<evidence type="ECO:0000256" key="8">
    <source>
        <dbReference type="ARBA" id="ARBA00023004"/>
    </source>
</evidence>
<evidence type="ECO:0000313" key="12">
    <source>
        <dbReference type="EMBL" id="MCJ8236717.1"/>
    </source>
</evidence>
<dbReference type="InterPro" id="IPR003593">
    <property type="entry name" value="AAA+_ATPase"/>
</dbReference>
<comment type="caution">
    <text evidence="12">The sequence shown here is derived from an EMBL/GenBank/DDBJ whole genome shotgun (WGS) entry which is preliminary data.</text>
</comment>